<organism evidence="1 2">
    <name type="scientific">Exocentrus adspersus</name>
    <dbReference type="NCBI Taxonomy" id="1586481"/>
    <lineage>
        <taxon>Eukaryota</taxon>
        <taxon>Metazoa</taxon>
        <taxon>Ecdysozoa</taxon>
        <taxon>Arthropoda</taxon>
        <taxon>Hexapoda</taxon>
        <taxon>Insecta</taxon>
        <taxon>Pterygota</taxon>
        <taxon>Neoptera</taxon>
        <taxon>Endopterygota</taxon>
        <taxon>Coleoptera</taxon>
        <taxon>Polyphaga</taxon>
        <taxon>Cucujiformia</taxon>
        <taxon>Chrysomeloidea</taxon>
        <taxon>Cerambycidae</taxon>
        <taxon>Lamiinae</taxon>
        <taxon>Acanthocinini</taxon>
        <taxon>Exocentrus</taxon>
    </lineage>
</organism>
<dbReference type="EMBL" id="JANEYG010000078">
    <property type="protein sequence ID" value="KAJ8914201.1"/>
    <property type="molecule type" value="Genomic_DNA"/>
</dbReference>
<keyword evidence="2" id="KW-1185">Reference proteome</keyword>
<protein>
    <submittedName>
        <fullName evidence="1">Uncharacterized protein</fullName>
    </submittedName>
</protein>
<comment type="caution">
    <text evidence="1">The sequence shown here is derived from an EMBL/GenBank/DDBJ whole genome shotgun (WGS) entry which is preliminary data.</text>
</comment>
<name>A0AAV8VK78_9CUCU</name>
<dbReference type="Proteomes" id="UP001159042">
    <property type="component" value="Unassembled WGS sequence"/>
</dbReference>
<evidence type="ECO:0000313" key="1">
    <source>
        <dbReference type="EMBL" id="KAJ8914201.1"/>
    </source>
</evidence>
<accession>A0AAV8VK78</accession>
<dbReference type="AlphaFoldDB" id="A0AAV8VK78"/>
<evidence type="ECO:0000313" key="2">
    <source>
        <dbReference type="Proteomes" id="UP001159042"/>
    </source>
</evidence>
<reference evidence="1 2" key="1">
    <citation type="journal article" date="2023" name="Insect Mol. Biol.">
        <title>Genome sequencing provides insights into the evolution of gene families encoding plant cell wall-degrading enzymes in longhorned beetles.</title>
        <authorList>
            <person name="Shin N.R."/>
            <person name="Okamura Y."/>
            <person name="Kirsch R."/>
            <person name="Pauchet Y."/>
        </authorList>
    </citation>
    <scope>NUCLEOTIDE SEQUENCE [LARGE SCALE GENOMIC DNA]</scope>
    <source>
        <strain evidence="1">EAD_L_NR</strain>
    </source>
</reference>
<proteinExistence type="predicted"/>
<sequence>MESEAIKVKEKYIKRHKSVFVLSELFLRKREKLYFYWVSRAQGTDDHTDDEMNQSKLHFSSMRIARLYSCETDLCEICILTSIEKLRTPVLLNNSPIIRLSNIHEQCQD</sequence>
<gene>
    <name evidence="1" type="ORF">NQ315_015974</name>
</gene>